<reference evidence="2 3" key="1">
    <citation type="submission" date="2024-02" db="EMBL/GenBank/DDBJ databases">
        <title>A draft genome for the cacao thread blight pathogen Marasmius crinis-equi.</title>
        <authorList>
            <person name="Cohen S.P."/>
            <person name="Baruah I.K."/>
            <person name="Amoako-Attah I."/>
            <person name="Bukari Y."/>
            <person name="Meinhardt L.W."/>
            <person name="Bailey B.A."/>
        </authorList>
    </citation>
    <scope>NUCLEOTIDE SEQUENCE [LARGE SCALE GENOMIC DNA]</scope>
    <source>
        <strain evidence="2 3">GH-76</strain>
    </source>
</reference>
<comment type="caution">
    <text evidence="2">The sequence shown here is derived from an EMBL/GenBank/DDBJ whole genome shotgun (WGS) entry which is preliminary data.</text>
</comment>
<name>A0ABR3EQG4_9AGAR</name>
<gene>
    <name evidence="2" type="ORF">V5O48_016898</name>
</gene>
<dbReference type="Proteomes" id="UP001465976">
    <property type="component" value="Unassembled WGS sequence"/>
</dbReference>
<organism evidence="2 3">
    <name type="scientific">Marasmius crinis-equi</name>
    <dbReference type="NCBI Taxonomy" id="585013"/>
    <lineage>
        <taxon>Eukaryota</taxon>
        <taxon>Fungi</taxon>
        <taxon>Dikarya</taxon>
        <taxon>Basidiomycota</taxon>
        <taxon>Agaricomycotina</taxon>
        <taxon>Agaricomycetes</taxon>
        <taxon>Agaricomycetidae</taxon>
        <taxon>Agaricales</taxon>
        <taxon>Marasmiineae</taxon>
        <taxon>Marasmiaceae</taxon>
        <taxon>Marasmius</taxon>
    </lineage>
</organism>
<evidence type="ECO:0000313" key="2">
    <source>
        <dbReference type="EMBL" id="KAL0565133.1"/>
    </source>
</evidence>
<dbReference type="EMBL" id="JBAHYK010002407">
    <property type="protein sequence ID" value="KAL0565133.1"/>
    <property type="molecule type" value="Genomic_DNA"/>
</dbReference>
<accession>A0ABR3EQG4</accession>
<feature type="compositionally biased region" description="Basic and acidic residues" evidence="1">
    <location>
        <begin position="70"/>
        <end position="86"/>
    </location>
</feature>
<evidence type="ECO:0000313" key="3">
    <source>
        <dbReference type="Proteomes" id="UP001465976"/>
    </source>
</evidence>
<keyword evidence="3" id="KW-1185">Reference proteome</keyword>
<protein>
    <submittedName>
        <fullName evidence="2">Uncharacterized protein</fullName>
    </submittedName>
</protein>
<proteinExistence type="predicted"/>
<evidence type="ECO:0000256" key="1">
    <source>
        <dbReference type="SAM" id="MobiDB-lite"/>
    </source>
</evidence>
<feature type="region of interest" description="Disordered" evidence="1">
    <location>
        <begin position="54"/>
        <end position="86"/>
    </location>
</feature>
<sequence>MGAHAFLKNGWKIMGFPSLMSRCGWESVGKNLTTPPSAAIYASKAKTPYNSQEITGEEDRFEAVNNDQSDEVKSKNEIDEYHRCEE</sequence>